<dbReference type="PIRSF" id="PIRSF002741">
    <property type="entry name" value="MppA"/>
    <property type="match status" value="1"/>
</dbReference>
<dbReference type="Proteomes" id="UP000248889">
    <property type="component" value="Unassembled WGS sequence"/>
</dbReference>
<reference evidence="2 3" key="1">
    <citation type="submission" date="2018-06" db="EMBL/GenBank/DDBJ databases">
        <title>Streptacidiphilus pinicola sp. nov., isolated from pine grove soil.</title>
        <authorList>
            <person name="Roh S.G."/>
            <person name="Park S."/>
            <person name="Kim M.-K."/>
            <person name="Yun B.-R."/>
            <person name="Park J."/>
            <person name="Kim M.J."/>
            <person name="Kim Y.S."/>
            <person name="Kim S.B."/>
        </authorList>
    </citation>
    <scope>NUCLEOTIDE SEQUENCE [LARGE SCALE GENOMIC DNA]</scope>
    <source>
        <strain evidence="2 3">MMS16-CNU450</strain>
    </source>
</reference>
<dbReference type="InterPro" id="IPR039424">
    <property type="entry name" value="SBP_5"/>
</dbReference>
<dbReference type="AlphaFoldDB" id="A0A2X0IN00"/>
<name>A0A2X0IN00_9ACTN</name>
<dbReference type="GO" id="GO:0042597">
    <property type="term" value="C:periplasmic space"/>
    <property type="evidence" value="ECO:0007669"/>
    <property type="project" value="UniProtKB-ARBA"/>
</dbReference>
<feature type="domain" description="Solute-binding protein family 5" evidence="1">
    <location>
        <begin position="68"/>
        <end position="430"/>
    </location>
</feature>
<proteinExistence type="predicted"/>
<dbReference type="OrthoDB" id="7888869at2"/>
<dbReference type="PANTHER" id="PTHR30290">
    <property type="entry name" value="PERIPLASMIC BINDING COMPONENT OF ABC TRANSPORTER"/>
    <property type="match status" value="1"/>
</dbReference>
<evidence type="ECO:0000313" key="2">
    <source>
        <dbReference type="EMBL" id="RAG84691.1"/>
    </source>
</evidence>
<evidence type="ECO:0000259" key="1">
    <source>
        <dbReference type="Pfam" id="PF00496"/>
    </source>
</evidence>
<dbReference type="GO" id="GO:0015833">
    <property type="term" value="P:peptide transport"/>
    <property type="evidence" value="ECO:0007669"/>
    <property type="project" value="TreeGrafter"/>
</dbReference>
<comment type="caution">
    <text evidence="2">The sequence shown here is derived from an EMBL/GenBank/DDBJ whole genome shotgun (WGS) entry which is preliminary data.</text>
</comment>
<dbReference type="Gene3D" id="3.40.190.10">
    <property type="entry name" value="Periplasmic binding protein-like II"/>
    <property type="match status" value="1"/>
</dbReference>
<dbReference type="EMBL" id="QKYN01000061">
    <property type="protein sequence ID" value="RAG84691.1"/>
    <property type="molecule type" value="Genomic_DNA"/>
</dbReference>
<dbReference type="InterPro" id="IPR030678">
    <property type="entry name" value="Peptide/Ni-bd"/>
</dbReference>
<dbReference type="Gene3D" id="3.90.76.10">
    <property type="entry name" value="Dipeptide-binding Protein, Domain 1"/>
    <property type="match status" value="1"/>
</dbReference>
<dbReference type="GO" id="GO:1904680">
    <property type="term" value="F:peptide transmembrane transporter activity"/>
    <property type="evidence" value="ECO:0007669"/>
    <property type="project" value="TreeGrafter"/>
</dbReference>
<dbReference type="Gene3D" id="3.10.105.10">
    <property type="entry name" value="Dipeptide-binding Protein, Domain 3"/>
    <property type="match status" value="1"/>
</dbReference>
<dbReference type="SUPFAM" id="SSF53850">
    <property type="entry name" value="Periplasmic binding protein-like II"/>
    <property type="match status" value="1"/>
</dbReference>
<dbReference type="Pfam" id="PF00496">
    <property type="entry name" value="SBP_bac_5"/>
    <property type="match status" value="1"/>
</dbReference>
<protein>
    <submittedName>
        <fullName evidence="2">ABC transporter family substrate-binding protein</fullName>
    </submittedName>
</protein>
<keyword evidence="3" id="KW-1185">Reference proteome</keyword>
<dbReference type="CDD" id="cd08501">
    <property type="entry name" value="PBP2_Lpqw"/>
    <property type="match status" value="1"/>
</dbReference>
<dbReference type="PANTHER" id="PTHR30290:SF65">
    <property type="entry name" value="MONOACYL PHOSPHATIDYLINOSITOL TETRAMANNOSIDE-BINDING PROTEIN LPQW-RELATED"/>
    <property type="match status" value="1"/>
</dbReference>
<evidence type="ECO:0000313" key="3">
    <source>
        <dbReference type="Proteomes" id="UP000248889"/>
    </source>
</evidence>
<dbReference type="GO" id="GO:0043190">
    <property type="term" value="C:ATP-binding cassette (ABC) transporter complex"/>
    <property type="evidence" value="ECO:0007669"/>
    <property type="project" value="InterPro"/>
</dbReference>
<organism evidence="2 3">
    <name type="scientific">Streptacidiphilus pinicola</name>
    <dbReference type="NCBI Taxonomy" id="2219663"/>
    <lineage>
        <taxon>Bacteria</taxon>
        <taxon>Bacillati</taxon>
        <taxon>Actinomycetota</taxon>
        <taxon>Actinomycetes</taxon>
        <taxon>Kitasatosporales</taxon>
        <taxon>Streptomycetaceae</taxon>
        <taxon>Streptacidiphilus</taxon>
    </lineage>
</organism>
<dbReference type="InterPro" id="IPR000914">
    <property type="entry name" value="SBP_5_dom"/>
</dbReference>
<sequence>MAHADRSAVAQGGTLHWAVDAVPTTLNAFAADASPATTLADEALLPTLFTLDAAGKASVDQDYLQSADQVSASPQTVVYTLNPKAVWSDGKPLGVADFAGQWHALSGADPAFGAAGAAHADGYDSIASVAAGAKPNQVKVVFAHPYAPWRSLFAPLYPAAATASPQAFTDGLKSTLAADAGPFTLKGAPGVDGQNTLTVARNPRWWGDRAKLDAIAFTAVAPGDAASALASHRVDVADLSRAADDSGNTPDATSGTEVLRASAPGYLALAFNGGTGLLADPQVRRAVADAVDRQALADAVLKPLNLPAVPLGNHLLMEDQQGYQDDAAALGASAATAAKLLDAAGWRLGAHSDAASGATRINGTKPLALTLLTRAGSARDAALAKLLTAQLAKVGVGLTTKPVPEADFFTKHVAAGDFDLALVTWPASRFPVADERALFAKPQVNSDGSLTVGQNLSGTGTDEIDSLLGQAVAATNPSDATRLTNEADVRIWQAAPSLPLFQSPQLVGIRSNVRNAGAFGFAVPRFQDIGFAAQK</sequence>
<gene>
    <name evidence="2" type="ORF">DN069_15780</name>
</gene>
<accession>A0A2X0IN00</accession>